<dbReference type="GO" id="GO:0008270">
    <property type="term" value="F:zinc ion binding"/>
    <property type="evidence" value="ECO:0007669"/>
    <property type="project" value="UniProtKB-KW"/>
</dbReference>
<dbReference type="Proteomes" id="UP000242188">
    <property type="component" value="Unassembled WGS sequence"/>
</dbReference>
<dbReference type="Pfam" id="PF04851">
    <property type="entry name" value="ResIII"/>
    <property type="match status" value="1"/>
</dbReference>
<feature type="coiled-coil region" evidence="4">
    <location>
        <begin position="876"/>
        <end position="903"/>
    </location>
</feature>
<dbReference type="SMART" id="SM00487">
    <property type="entry name" value="DEXDc"/>
    <property type="match status" value="1"/>
</dbReference>
<feature type="region of interest" description="Disordered" evidence="5">
    <location>
        <begin position="782"/>
        <end position="861"/>
    </location>
</feature>
<dbReference type="SUPFAM" id="SSF57667">
    <property type="entry name" value="beta-beta-alpha zinc fingers"/>
    <property type="match status" value="9"/>
</dbReference>
<name>A0A210PZ85_MIZYE</name>
<organism evidence="8 9">
    <name type="scientific">Mizuhopecten yessoensis</name>
    <name type="common">Japanese scallop</name>
    <name type="synonym">Patinopecten yessoensis</name>
    <dbReference type="NCBI Taxonomy" id="6573"/>
    <lineage>
        <taxon>Eukaryota</taxon>
        <taxon>Metazoa</taxon>
        <taxon>Spiralia</taxon>
        <taxon>Lophotrochozoa</taxon>
        <taxon>Mollusca</taxon>
        <taxon>Bivalvia</taxon>
        <taxon>Autobranchia</taxon>
        <taxon>Pteriomorphia</taxon>
        <taxon>Pectinida</taxon>
        <taxon>Pectinoidea</taxon>
        <taxon>Pectinidae</taxon>
        <taxon>Mizuhopecten</taxon>
    </lineage>
</organism>
<evidence type="ECO:0000313" key="9">
    <source>
        <dbReference type="Proteomes" id="UP000242188"/>
    </source>
</evidence>
<feature type="domain" description="Helicase C-terminal" evidence="7">
    <location>
        <begin position="1490"/>
        <end position="1659"/>
    </location>
</feature>
<dbReference type="InterPro" id="IPR027417">
    <property type="entry name" value="P-loop_NTPase"/>
</dbReference>
<dbReference type="InterPro" id="IPR036236">
    <property type="entry name" value="Znf_C2H2_sf"/>
</dbReference>
<dbReference type="InterPro" id="IPR006935">
    <property type="entry name" value="Helicase/UvrB_N"/>
</dbReference>
<feature type="region of interest" description="Disordered" evidence="5">
    <location>
        <begin position="574"/>
        <end position="603"/>
    </location>
</feature>
<gene>
    <name evidence="8" type="ORF">KP79_PYT18042</name>
</gene>
<evidence type="ECO:0000259" key="6">
    <source>
        <dbReference type="PROSITE" id="PS51192"/>
    </source>
</evidence>
<feature type="compositionally biased region" description="Polar residues" evidence="5">
    <location>
        <begin position="471"/>
        <end position="493"/>
    </location>
</feature>
<feature type="region of interest" description="Disordered" evidence="5">
    <location>
        <begin position="928"/>
        <end position="996"/>
    </location>
</feature>
<comment type="caution">
    <text evidence="8">The sequence shown here is derived from an EMBL/GenBank/DDBJ whole genome shotgun (WGS) entry which is preliminary data.</text>
</comment>
<dbReference type="Gene3D" id="3.40.50.300">
    <property type="entry name" value="P-loop containing nucleotide triphosphate hydrolases"/>
    <property type="match status" value="2"/>
</dbReference>
<dbReference type="PROSITE" id="PS51192">
    <property type="entry name" value="HELICASE_ATP_BIND_1"/>
    <property type="match status" value="1"/>
</dbReference>
<feature type="region of interest" description="Disordered" evidence="5">
    <location>
        <begin position="668"/>
        <end position="732"/>
    </location>
</feature>
<dbReference type="PROSITE" id="PS51194">
    <property type="entry name" value="HELICASE_CTER"/>
    <property type="match status" value="1"/>
</dbReference>
<dbReference type="Pfam" id="PF12874">
    <property type="entry name" value="zf-met"/>
    <property type="match status" value="6"/>
</dbReference>
<dbReference type="PANTHER" id="PTHR14074">
    <property type="entry name" value="HELICASE WITH DEATH DOMAIN-RELATED"/>
    <property type="match status" value="1"/>
</dbReference>
<dbReference type="GO" id="GO:0003677">
    <property type="term" value="F:DNA binding"/>
    <property type="evidence" value="ECO:0007669"/>
    <property type="project" value="InterPro"/>
</dbReference>
<evidence type="ECO:0000256" key="3">
    <source>
        <dbReference type="ARBA" id="ARBA00022833"/>
    </source>
</evidence>
<accession>A0A210PZ85</accession>
<evidence type="ECO:0000313" key="8">
    <source>
        <dbReference type="EMBL" id="OWF41794.1"/>
    </source>
</evidence>
<dbReference type="InterPro" id="IPR001650">
    <property type="entry name" value="Helicase_C-like"/>
</dbReference>
<feature type="compositionally biased region" description="Low complexity" evidence="5">
    <location>
        <begin position="782"/>
        <end position="846"/>
    </location>
</feature>
<evidence type="ECO:0000256" key="4">
    <source>
        <dbReference type="SAM" id="Coils"/>
    </source>
</evidence>
<dbReference type="OrthoDB" id="416741at2759"/>
<dbReference type="InterPro" id="IPR013087">
    <property type="entry name" value="Znf_C2H2_type"/>
</dbReference>
<feature type="compositionally biased region" description="Polar residues" evidence="5">
    <location>
        <begin position="673"/>
        <end position="699"/>
    </location>
</feature>
<protein>
    <submittedName>
        <fullName evidence="8">Endoribonuclease Dicer-like 3a</fullName>
    </submittedName>
</protein>
<dbReference type="InterPro" id="IPR051363">
    <property type="entry name" value="RLR_Helicase"/>
</dbReference>
<dbReference type="SMART" id="SM00490">
    <property type="entry name" value="HELICc"/>
    <property type="match status" value="1"/>
</dbReference>
<sequence length="1662" mass="184434">MADKIVCDVCKKEFSGEIPAQQHFESKAHQKAMRNKEMIDRYDLRFTPAQFKCDICNVNMNSDEVKQRHMCSPKHLEMERRAKTIASRDTSIVNGISPEQGHVSSHGGKGYDFNGVRGYCYICKIELTSKAVADQHINGEKHLKKKTSQQRTILQQPPVSRCAVISTCNACGEGFSNQHDVEVHFSSQKHKEKLASLDIVSLNTERHPTLSTVSETSYYPTENLAHIASGSSSGAVVRRVGYGSTSSTAVNGVYEFNGSSGHCHICNVALTSEENAKAHLLGTRHRKALVKSGGETRKDPQAANSSEYYFNGDRGKCLVCDIDLTSERHAQDHLSGAKHTKAVQRQAEAKTKDHHASDAEEYEMNGNRGFCHVCQLELTSVEHATQHIDGRPHAKAKLVWEKRRLTGNRAQGILSPSSVAGERSLDMEPTSPGLGVVGHWPSQGQRSDLSGSSDSSTFLSNEDVTKRIPSGNINQNQTNQVPKSPGSNQNTSDGFRGSIPISEDGTQEYWFTGLTGYCNLCSIELTSQAHAMQHINGKNHAKARQRSQTKPIGSSNVNLYCKICNVPFSGQESAQQHYRSDKHRKREQMKMCPSGEPPAPDQKVLDNTNWYPCIVCGCYLNSKEQLESHEQSVSHKVATEGLNSLGFQETLVMTTGGSSVERIVRVNKGGFDSGNQQTVDSSKSSSRQEFNPESGTPSKDSVKFEPISLDQHGSLDPASLRQSYATSGGTGPEETLLKSVYHFQHSDEFNTLPSNLNANNYNSGSLKEKEVNKQSFLSQISMSGNSSSAGSFRSSRSRSPSVGIDSHAGFDKNSSLKSHGKLSSNHSGHSSNQSSLESGPQSSGSENRMPSLEPIDMNDDIPDLVSICTSMSELKIKKDRNNAEKKEVKVKDFTRKKERKERQTVEVTTLDHIPVPCNVVDVSDIGALGSAESTPGHRTRRGEGTDTARALRNRTSRRKTSEELDRSVSQESESNDDPDKDTDSSMARQSVGHERSHTQLMSLISQKLKDIPQKPAIGTLAETENSVRKNYKHYCPTCKVPMDTEKALQDHLKGKLHRMKSAKEPACSRQLPPLTKTISAPFPQEQNNFTETIPRNYQWELFHKVMTGDRICFLPTGTGKTLIGCMAIGAMLDLNPSHQVLFLVTKVLLVLQQGKYIRNQLANRKYRRFDPNDPSKTVERELKIAELCGGQQSTGGVPLWQHDIIVATAAYCENMLTNKVLRWQDQCLVIFDEAHHCSKNHSYNNLMATHHYKINESFRCKILGLTASPAGKNNYSMTVDMLRQLQINMGDSLIAIVEYEKEKLKAYMSNAKIHIAVMETTPAEEQFQRDLRVYLLQCYMRLAAETNIFEHSNLGLTGTSKSVSVQDLQRHAQDITGDVLDELQALIAMAKPNTSSVDKRIEVQNLIGHIKCICMTISVAMEMGIPQALEEMQELMATNLNQDFDFARQIGLPCQDILHSIEAQQLFQKSNLKVLDESISQEMSSNVKCLIKQLIYENYIQWNGGQGQSQQLALVLVKRRATATALHETLMNHPEIVKRKLSVEKMVGHGAAAAEKGMSVAQQRKTLEEIKDHKYQVVIATAVAEEGIDLPECELVVSMNPPSTMTALVQMRGRARKLNSHFVIVCNDSKEEAKLSDLLAREENMIKAANFLVQNQNRQGAM</sequence>
<dbReference type="SMART" id="SM00355">
    <property type="entry name" value="ZnF_C2H2"/>
    <property type="match status" value="10"/>
</dbReference>
<dbReference type="InterPro" id="IPR022755">
    <property type="entry name" value="Znf_C2H2_jaz"/>
</dbReference>
<keyword evidence="4" id="KW-0175">Coiled coil</keyword>
<dbReference type="PROSITE" id="PS00028">
    <property type="entry name" value="ZINC_FINGER_C2H2_1"/>
    <property type="match status" value="5"/>
</dbReference>
<proteinExistence type="predicted"/>
<feature type="compositionally biased region" description="Low complexity" evidence="5">
    <location>
        <begin position="442"/>
        <end position="460"/>
    </location>
</feature>
<reference evidence="8 9" key="1">
    <citation type="journal article" date="2017" name="Nat. Ecol. Evol.">
        <title>Scallop genome provides insights into evolution of bilaterian karyotype and development.</title>
        <authorList>
            <person name="Wang S."/>
            <person name="Zhang J."/>
            <person name="Jiao W."/>
            <person name="Li J."/>
            <person name="Xun X."/>
            <person name="Sun Y."/>
            <person name="Guo X."/>
            <person name="Huan P."/>
            <person name="Dong B."/>
            <person name="Zhang L."/>
            <person name="Hu X."/>
            <person name="Sun X."/>
            <person name="Wang J."/>
            <person name="Zhao C."/>
            <person name="Wang Y."/>
            <person name="Wang D."/>
            <person name="Huang X."/>
            <person name="Wang R."/>
            <person name="Lv J."/>
            <person name="Li Y."/>
            <person name="Zhang Z."/>
            <person name="Liu B."/>
            <person name="Lu W."/>
            <person name="Hui Y."/>
            <person name="Liang J."/>
            <person name="Zhou Z."/>
            <person name="Hou R."/>
            <person name="Li X."/>
            <person name="Liu Y."/>
            <person name="Li H."/>
            <person name="Ning X."/>
            <person name="Lin Y."/>
            <person name="Zhao L."/>
            <person name="Xing Q."/>
            <person name="Dou J."/>
            <person name="Li Y."/>
            <person name="Mao J."/>
            <person name="Guo H."/>
            <person name="Dou H."/>
            <person name="Li T."/>
            <person name="Mu C."/>
            <person name="Jiang W."/>
            <person name="Fu Q."/>
            <person name="Fu X."/>
            <person name="Miao Y."/>
            <person name="Liu J."/>
            <person name="Yu Q."/>
            <person name="Li R."/>
            <person name="Liao H."/>
            <person name="Li X."/>
            <person name="Kong Y."/>
            <person name="Jiang Z."/>
            <person name="Chourrout D."/>
            <person name="Li R."/>
            <person name="Bao Z."/>
        </authorList>
    </citation>
    <scope>NUCLEOTIDE SEQUENCE [LARGE SCALE GENOMIC DNA]</scope>
    <source>
        <strain evidence="8 9">PY_sf001</strain>
    </source>
</reference>
<dbReference type="Gene3D" id="3.30.160.60">
    <property type="entry name" value="Classic Zinc Finger"/>
    <property type="match status" value="9"/>
</dbReference>
<dbReference type="PANTHER" id="PTHR14074:SF16">
    <property type="entry name" value="ANTIVIRAL INNATE IMMUNE RESPONSE RECEPTOR RIG-I"/>
    <property type="match status" value="1"/>
</dbReference>
<dbReference type="InterPro" id="IPR014001">
    <property type="entry name" value="Helicase_ATP-bd"/>
</dbReference>
<keyword evidence="3" id="KW-0862">Zinc</keyword>
<dbReference type="Pfam" id="PF00271">
    <property type="entry name" value="Helicase_C"/>
    <property type="match status" value="1"/>
</dbReference>
<keyword evidence="1" id="KW-0479">Metal-binding</keyword>
<evidence type="ECO:0000259" key="7">
    <source>
        <dbReference type="PROSITE" id="PS51194"/>
    </source>
</evidence>
<dbReference type="GO" id="GO:0005737">
    <property type="term" value="C:cytoplasm"/>
    <property type="evidence" value="ECO:0007669"/>
    <property type="project" value="TreeGrafter"/>
</dbReference>
<feature type="compositionally biased region" description="Basic and acidic residues" evidence="5">
    <location>
        <begin position="959"/>
        <end position="968"/>
    </location>
</feature>
<dbReference type="SMART" id="SM00451">
    <property type="entry name" value="ZnF_U1"/>
    <property type="match status" value="11"/>
</dbReference>
<dbReference type="STRING" id="6573.A0A210PZ85"/>
<evidence type="ECO:0000256" key="2">
    <source>
        <dbReference type="ARBA" id="ARBA00022771"/>
    </source>
</evidence>
<keyword evidence="9" id="KW-1185">Reference proteome</keyword>
<dbReference type="SUPFAM" id="SSF52540">
    <property type="entry name" value="P-loop containing nucleoside triphosphate hydrolases"/>
    <property type="match status" value="1"/>
</dbReference>
<keyword evidence="2" id="KW-0863">Zinc-finger</keyword>
<feature type="region of interest" description="Disordered" evidence="5">
    <location>
        <begin position="411"/>
        <end position="501"/>
    </location>
</feature>
<evidence type="ECO:0000256" key="5">
    <source>
        <dbReference type="SAM" id="MobiDB-lite"/>
    </source>
</evidence>
<dbReference type="GO" id="GO:0016787">
    <property type="term" value="F:hydrolase activity"/>
    <property type="evidence" value="ECO:0007669"/>
    <property type="project" value="InterPro"/>
</dbReference>
<dbReference type="InterPro" id="IPR003604">
    <property type="entry name" value="Matrin/U1-like-C_Znf_C2H2"/>
</dbReference>
<dbReference type="EMBL" id="NEDP02005356">
    <property type="protein sequence ID" value="OWF41794.1"/>
    <property type="molecule type" value="Genomic_DNA"/>
</dbReference>
<dbReference type="Pfam" id="PF12171">
    <property type="entry name" value="zf-C2H2_jaz"/>
    <property type="match status" value="2"/>
</dbReference>
<dbReference type="GO" id="GO:0005524">
    <property type="term" value="F:ATP binding"/>
    <property type="evidence" value="ECO:0007669"/>
    <property type="project" value="InterPro"/>
</dbReference>
<evidence type="ECO:0000256" key="1">
    <source>
        <dbReference type="ARBA" id="ARBA00022723"/>
    </source>
</evidence>
<feature type="domain" description="Helicase ATP-binding" evidence="6">
    <location>
        <begin position="1101"/>
        <end position="1287"/>
    </location>
</feature>